<feature type="non-terminal residue" evidence="2">
    <location>
        <position position="1"/>
    </location>
</feature>
<gene>
    <name evidence="2" type="ORF">CK820_G0038022</name>
</gene>
<sequence length="136" mass="14663">DAEKNREEFEDQSLEKDSDDKTPDDDPEQGKSEEEPNKTCESSNTSATTTSIQPNLENSNSSSELNSSQSESAKAADDPENGERESHTPVSIQEEIVGDFKSEKSNGELSESPGAGKGASGSTRIITRLRNPDSKL</sequence>
<feature type="non-terminal residue" evidence="2">
    <location>
        <position position="136"/>
    </location>
</feature>
<feature type="region of interest" description="Disordered" evidence="1">
    <location>
        <begin position="1"/>
        <end position="136"/>
    </location>
</feature>
<dbReference type="Proteomes" id="UP000236370">
    <property type="component" value="Unassembled WGS sequence"/>
</dbReference>
<name>A0A2J8KKI1_PANTR</name>
<evidence type="ECO:0000313" key="3">
    <source>
        <dbReference type="Proteomes" id="UP000236370"/>
    </source>
</evidence>
<evidence type="ECO:0000313" key="2">
    <source>
        <dbReference type="EMBL" id="PNI35534.1"/>
    </source>
</evidence>
<feature type="compositionally biased region" description="Basic and acidic residues" evidence="1">
    <location>
        <begin position="28"/>
        <end position="38"/>
    </location>
</feature>
<protein>
    <submittedName>
        <fullName evidence="2">BPTF isoform 6</fullName>
    </submittedName>
</protein>
<dbReference type="EMBL" id="NBAG03000357">
    <property type="protein sequence ID" value="PNI35534.1"/>
    <property type="molecule type" value="Genomic_DNA"/>
</dbReference>
<reference evidence="2 3" key="1">
    <citation type="submission" date="2017-12" db="EMBL/GenBank/DDBJ databases">
        <title>High-resolution comparative analysis of great ape genomes.</title>
        <authorList>
            <person name="Pollen A."/>
            <person name="Hastie A."/>
            <person name="Hormozdiari F."/>
            <person name="Dougherty M."/>
            <person name="Liu R."/>
            <person name="Chaisson M."/>
            <person name="Hoppe E."/>
            <person name="Hill C."/>
            <person name="Pang A."/>
            <person name="Hillier L."/>
            <person name="Baker C."/>
            <person name="Armstrong J."/>
            <person name="Shendure J."/>
            <person name="Paten B."/>
            <person name="Wilson R."/>
            <person name="Chao H."/>
            <person name="Schneider V."/>
            <person name="Ventura M."/>
            <person name="Kronenberg Z."/>
            <person name="Murali S."/>
            <person name="Gordon D."/>
            <person name="Cantsilieris S."/>
            <person name="Munson K."/>
            <person name="Nelson B."/>
            <person name="Raja A."/>
            <person name="Underwood J."/>
            <person name="Diekhans M."/>
            <person name="Fiddes I."/>
            <person name="Haussler D."/>
            <person name="Eichler E."/>
        </authorList>
    </citation>
    <scope>NUCLEOTIDE SEQUENCE [LARGE SCALE GENOMIC DNA]</scope>
    <source>
        <strain evidence="2">Yerkes chimp pedigree #C0471</strain>
    </source>
</reference>
<comment type="caution">
    <text evidence="2">The sequence shown here is derived from an EMBL/GenBank/DDBJ whole genome shotgun (WGS) entry which is preliminary data.</text>
</comment>
<feature type="compositionally biased region" description="Basic and acidic residues" evidence="1">
    <location>
        <begin position="74"/>
        <end position="87"/>
    </location>
</feature>
<evidence type="ECO:0000256" key="1">
    <source>
        <dbReference type="SAM" id="MobiDB-lite"/>
    </source>
</evidence>
<feature type="compositionally biased region" description="Polar residues" evidence="1">
    <location>
        <begin position="39"/>
        <end position="54"/>
    </location>
</feature>
<feature type="compositionally biased region" description="Low complexity" evidence="1">
    <location>
        <begin position="55"/>
        <end position="72"/>
    </location>
</feature>
<dbReference type="AlphaFoldDB" id="A0A2J8KKI1"/>
<proteinExistence type="predicted"/>
<organism evidence="2 3">
    <name type="scientific">Pan troglodytes</name>
    <name type="common">Chimpanzee</name>
    <dbReference type="NCBI Taxonomy" id="9598"/>
    <lineage>
        <taxon>Eukaryota</taxon>
        <taxon>Metazoa</taxon>
        <taxon>Chordata</taxon>
        <taxon>Craniata</taxon>
        <taxon>Vertebrata</taxon>
        <taxon>Euteleostomi</taxon>
        <taxon>Mammalia</taxon>
        <taxon>Eutheria</taxon>
        <taxon>Euarchontoglires</taxon>
        <taxon>Primates</taxon>
        <taxon>Haplorrhini</taxon>
        <taxon>Catarrhini</taxon>
        <taxon>Hominidae</taxon>
        <taxon>Pan</taxon>
    </lineage>
</organism>
<feature type="compositionally biased region" description="Basic and acidic residues" evidence="1">
    <location>
        <begin position="1"/>
        <end position="21"/>
    </location>
</feature>
<accession>A0A2J8KKI1</accession>